<dbReference type="CDD" id="cd00609">
    <property type="entry name" value="AAT_like"/>
    <property type="match status" value="1"/>
</dbReference>
<feature type="non-terminal residue" evidence="9">
    <location>
        <position position="1"/>
    </location>
</feature>
<comment type="subunit">
    <text evidence="3">Homodimer.</text>
</comment>
<comment type="similarity">
    <text evidence="2">Belongs to the class-I pyridoxal-phosphate-dependent aminotransferase family.</text>
</comment>
<feature type="domain" description="Aminotransferase class I/classII large" evidence="8">
    <location>
        <begin position="344"/>
        <end position="568"/>
    </location>
</feature>
<feature type="domain" description="Aminotransferase class I/classII large" evidence="8">
    <location>
        <begin position="576"/>
        <end position="658"/>
    </location>
</feature>
<feature type="domain" description="Aminotransferase class I/classII large" evidence="8">
    <location>
        <begin position="33"/>
        <end position="260"/>
    </location>
</feature>
<dbReference type="InterPro" id="IPR004839">
    <property type="entry name" value="Aminotransferase_I/II_large"/>
</dbReference>
<dbReference type="GO" id="GO:0006532">
    <property type="term" value="P:aspartate biosynthetic process"/>
    <property type="evidence" value="ECO:0007669"/>
    <property type="project" value="TreeGrafter"/>
</dbReference>
<dbReference type="EMBL" id="VUJU01001025">
    <property type="protein sequence ID" value="KAF0767189.1"/>
    <property type="molecule type" value="Genomic_DNA"/>
</dbReference>
<keyword evidence="6 9" id="KW-0808">Transferase</keyword>
<organism evidence="9 10">
    <name type="scientific">Aphis craccivora</name>
    <name type="common">Cowpea aphid</name>
    <dbReference type="NCBI Taxonomy" id="307492"/>
    <lineage>
        <taxon>Eukaryota</taxon>
        <taxon>Metazoa</taxon>
        <taxon>Ecdysozoa</taxon>
        <taxon>Arthropoda</taxon>
        <taxon>Hexapoda</taxon>
        <taxon>Insecta</taxon>
        <taxon>Pterygota</taxon>
        <taxon>Neoptera</taxon>
        <taxon>Paraneoptera</taxon>
        <taxon>Hemiptera</taxon>
        <taxon>Sternorrhyncha</taxon>
        <taxon>Aphidomorpha</taxon>
        <taxon>Aphidoidea</taxon>
        <taxon>Aphididae</taxon>
        <taxon>Aphidini</taxon>
        <taxon>Aphis</taxon>
        <taxon>Aphis</taxon>
    </lineage>
</organism>
<evidence type="ECO:0000256" key="6">
    <source>
        <dbReference type="ARBA" id="ARBA00022679"/>
    </source>
</evidence>
<dbReference type="Pfam" id="PF00155">
    <property type="entry name" value="Aminotran_1_2"/>
    <property type="match status" value="3"/>
</dbReference>
<dbReference type="PANTHER" id="PTHR11879">
    <property type="entry name" value="ASPARTATE AMINOTRANSFERASE"/>
    <property type="match status" value="1"/>
</dbReference>
<dbReference type="Gene3D" id="3.90.1150.10">
    <property type="entry name" value="Aspartate Aminotransferase, domain 1"/>
    <property type="match status" value="1"/>
</dbReference>
<dbReference type="InterPro" id="IPR015421">
    <property type="entry name" value="PyrdxlP-dep_Trfase_major"/>
</dbReference>
<evidence type="ECO:0000313" key="9">
    <source>
        <dbReference type="EMBL" id="KAF0767189.1"/>
    </source>
</evidence>
<dbReference type="GO" id="GO:0004069">
    <property type="term" value="F:L-aspartate:2-oxoglutarate aminotransferase activity"/>
    <property type="evidence" value="ECO:0007669"/>
    <property type="project" value="UniProtKB-EC"/>
</dbReference>
<sequence>KIMVQFNDVPVVSQNGYIEVDTAFHNDISPVKVDLVFGTFRLEDGGLYLLPVVKKAENMVVNDTSSHDYLSPTGIEGFTKSASKLLLGDIEKQWKDGTIFGVQSIGGAGALKIGAEFLSRHMSCTTAYYPDPSYEIHGTVFSFSGFQNTIQYRYLSRETKSIDFEGLCEDISNAPFHSVVLLHACGHNPTGLDLTKEQWKTISEIMKERKLIPFFDMAYQGMASGDIEEDAWAIRYFYSEGFEFLCAQSFSKMFTMYKIRKAFRKALEEQGAPGKWNHITDQKGMFILLGFTDSQVEYLRHFHHIYMYSIATIMVQFNNVPLVQQVGYIEVNTAFQNDISPLKVDLIYGTFRSEDGSPYLLPVVKKAENMVVNDTSCHNYLSPTGIEGFAKSASKLLLGDIEKQWKDGTIFGVQCVGGTGALKIGAEFLSRHMNCTTVYYPDPSWEMHGTVFSFSGFSNKFEYRYLNKETKLIDFEGFCEDMSNAPIDSVVILHACGHNPTGLDLTKEQWRTISIIMKERKLIPFFDIAYQGMASGDIEEDAWVIRHFYNEGFEFLCAQSFSKMFTMYSLYNMLSSFTTMVFQAIDIRKAFRKAIEEEGAPGKWNHITDQKGMFILLHLTNSQVEYMRHFHHVYMVDSGRINVTGLNFTNISYVAKAINDTLRKNI</sequence>
<dbReference type="InterPro" id="IPR015424">
    <property type="entry name" value="PyrdxlP-dep_Trfase"/>
</dbReference>
<gene>
    <name evidence="9" type="ORF">FWK35_00007052</name>
</gene>
<keyword evidence="10" id="KW-1185">Reference proteome</keyword>
<evidence type="ECO:0000313" key="10">
    <source>
        <dbReference type="Proteomes" id="UP000478052"/>
    </source>
</evidence>
<keyword evidence="5 9" id="KW-0032">Aminotransferase</keyword>
<dbReference type="GO" id="GO:0005829">
    <property type="term" value="C:cytosol"/>
    <property type="evidence" value="ECO:0007669"/>
    <property type="project" value="TreeGrafter"/>
</dbReference>
<proteinExistence type="inferred from homology"/>
<keyword evidence="7" id="KW-0663">Pyridoxal phosphate</keyword>
<evidence type="ECO:0000256" key="5">
    <source>
        <dbReference type="ARBA" id="ARBA00022576"/>
    </source>
</evidence>
<dbReference type="PANTHER" id="PTHR11879:SF55">
    <property type="entry name" value="GLUTAMATE OXALOACETATE TRANSAMINASE 1, ISOFORM B"/>
    <property type="match status" value="1"/>
</dbReference>
<evidence type="ECO:0000256" key="7">
    <source>
        <dbReference type="ARBA" id="ARBA00022898"/>
    </source>
</evidence>
<dbReference type="GO" id="GO:0030170">
    <property type="term" value="F:pyridoxal phosphate binding"/>
    <property type="evidence" value="ECO:0007669"/>
    <property type="project" value="InterPro"/>
</dbReference>
<evidence type="ECO:0000256" key="2">
    <source>
        <dbReference type="ARBA" id="ARBA00007441"/>
    </source>
</evidence>
<dbReference type="Proteomes" id="UP000478052">
    <property type="component" value="Unassembled WGS sequence"/>
</dbReference>
<accession>A0A6G0Z8P8</accession>
<dbReference type="InterPro" id="IPR000796">
    <property type="entry name" value="Asp_trans"/>
</dbReference>
<evidence type="ECO:0000256" key="1">
    <source>
        <dbReference type="ARBA" id="ARBA00001933"/>
    </source>
</evidence>
<evidence type="ECO:0000256" key="3">
    <source>
        <dbReference type="ARBA" id="ARBA00011738"/>
    </source>
</evidence>
<evidence type="ECO:0000259" key="8">
    <source>
        <dbReference type="Pfam" id="PF00155"/>
    </source>
</evidence>
<dbReference type="Gene3D" id="3.40.640.10">
    <property type="entry name" value="Type I PLP-dependent aspartate aminotransferase-like (Major domain)"/>
    <property type="match status" value="2"/>
</dbReference>
<dbReference type="EC" id="2.6.1.1" evidence="4"/>
<dbReference type="SUPFAM" id="SSF53383">
    <property type="entry name" value="PLP-dependent transferases"/>
    <property type="match status" value="2"/>
</dbReference>
<reference evidence="9 10" key="1">
    <citation type="submission" date="2019-08" db="EMBL/GenBank/DDBJ databases">
        <title>Whole genome of Aphis craccivora.</title>
        <authorList>
            <person name="Voronova N.V."/>
            <person name="Shulinski R.S."/>
            <person name="Bandarenka Y.V."/>
            <person name="Zhorov D.G."/>
            <person name="Warner D."/>
        </authorList>
    </citation>
    <scope>NUCLEOTIDE SEQUENCE [LARGE SCALE GENOMIC DNA]</scope>
    <source>
        <strain evidence="9">180601</strain>
        <tissue evidence="9">Whole Body</tissue>
    </source>
</reference>
<evidence type="ECO:0000256" key="4">
    <source>
        <dbReference type="ARBA" id="ARBA00012753"/>
    </source>
</evidence>
<dbReference type="PRINTS" id="PR00799">
    <property type="entry name" value="TRANSAMINASE"/>
</dbReference>
<name>A0A6G0Z8P8_APHCR</name>
<dbReference type="OrthoDB" id="6752799at2759"/>
<protein>
    <recommendedName>
        <fullName evidence="4">aspartate transaminase</fullName>
        <ecNumber evidence="4">2.6.1.1</ecNumber>
    </recommendedName>
</protein>
<dbReference type="InterPro" id="IPR015422">
    <property type="entry name" value="PyrdxlP-dep_Trfase_small"/>
</dbReference>
<dbReference type="AlphaFoldDB" id="A0A6G0Z8P8"/>
<comment type="cofactor">
    <cofactor evidence="1">
        <name>pyridoxal 5'-phosphate</name>
        <dbReference type="ChEBI" id="CHEBI:597326"/>
    </cofactor>
</comment>
<comment type="caution">
    <text evidence="9">The sequence shown here is derived from an EMBL/GenBank/DDBJ whole genome shotgun (WGS) entry which is preliminary data.</text>
</comment>